<feature type="domain" description="Ferrous iron transporter FeoA-like" evidence="2">
    <location>
        <begin position="1"/>
        <end position="79"/>
    </location>
</feature>
<keyword evidence="1" id="KW-0408">Iron</keyword>
<sequence>MTINQAPMQTKLLVRSFPIHDEREISDIESRLMHLGFIHGEIIRVTRKAPLFKEPVLVEVRGRMVALSAEEAALVLVEVLK</sequence>
<organism evidence="3 4">
    <name type="scientific">Peredibacter starrii</name>
    <dbReference type="NCBI Taxonomy" id="28202"/>
    <lineage>
        <taxon>Bacteria</taxon>
        <taxon>Pseudomonadati</taxon>
        <taxon>Bdellovibrionota</taxon>
        <taxon>Bacteriovoracia</taxon>
        <taxon>Bacteriovoracales</taxon>
        <taxon>Bacteriovoracaceae</taxon>
        <taxon>Peredibacter</taxon>
    </lineage>
</organism>
<evidence type="ECO:0000259" key="2">
    <source>
        <dbReference type="SMART" id="SM00899"/>
    </source>
</evidence>
<dbReference type="SUPFAM" id="SSF50037">
    <property type="entry name" value="C-terminal domain of transcriptional repressors"/>
    <property type="match status" value="1"/>
</dbReference>
<dbReference type="RefSeq" id="WP_321397493.1">
    <property type="nucleotide sequence ID" value="NZ_CP139487.1"/>
</dbReference>
<dbReference type="EMBL" id="CP139487">
    <property type="protein sequence ID" value="WPU65958.1"/>
    <property type="molecule type" value="Genomic_DNA"/>
</dbReference>
<evidence type="ECO:0000313" key="3">
    <source>
        <dbReference type="EMBL" id="WPU65958.1"/>
    </source>
</evidence>
<dbReference type="Gene3D" id="2.30.30.90">
    <property type="match status" value="1"/>
</dbReference>
<dbReference type="SMART" id="SM00899">
    <property type="entry name" value="FeoA"/>
    <property type="match status" value="1"/>
</dbReference>
<accession>A0AAX4HS89</accession>
<dbReference type="PANTHER" id="PTHR42954">
    <property type="entry name" value="FE(2+) TRANSPORT PROTEIN A"/>
    <property type="match status" value="1"/>
</dbReference>
<dbReference type="KEGG" id="psti:SOO65_04290"/>
<name>A0AAX4HS89_9BACT</name>
<dbReference type="Pfam" id="PF04023">
    <property type="entry name" value="FeoA"/>
    <property type="match status" value="1"/>
</dbReference>
<dbReference type="PANTHER" id="PTHR42954:SF2">
    <property type="entry name" value="FE(2+) TRANSPORT PROTEIN A"/>
    <property type="match status" value="1"/>
</dbReference>
<dbReference type="GO" id="GO:0046914">
    <property type="term" value="F:transition metal ion binding"/>
    <property type="evidence" value="ECO:0007669"/>
    <property type="project" value="InterPro"/>
</dbReference>
<dbReference type="InterPro" id="IPR007167">
    <property type="entry name" value="Fe-transptr_FeoA-like"/>
</dbReference>
<keyword evidence="4" id="KW-1185">Reference proteome</keyword>
<dbReference type="AlphaFoldDB" id="A0AAX4HS89"/>
<dbReference type="InterPro" id="IPR038157">
    <property type="entry name" value="FeoA_core_dom"/>
</dbReference>
<proteinExistence type="predicted"/>
<dbReference type="Proteomes" id="UP001324634">
    <property type="component" value="Chromosome"/>
</dbReference>
<dbReference type="InterPro" id="IPR008988">
    <property type="entry name" value="Transcriptional_repressor_C"/>
</dbReference>
<protein>
    <submittedName>
        <fullName evidence="3">FeoA family protein</fullName>
    </submittedName>
</protein>
<evidence type="ECO:0000313" key="4">
    <source>
        <dbReference type="Proteomes" id="UP001324634"/>
    </source>
</evidence>
<reference evidence="3 4" key="1">
    <citation type="submission" date="2023-11" db="EMBL/GenBank/DDBJ databases">
        <title>Peredibacter starrii A3.12.</title>
        <authorList>
            <person name="Mitchell R.J."/>
        </authorList>
    </citation>
    <scope>NUCLEOTIDE SEQUENCE [LARGE SCALE GENOMIC DNA]</scope>
    <source>
        <strain evidence="3 4">A3.12</strain>
    </source>
</reference>
<gene>
    <name evidence="3" type="ORF">SOO65_04290</name>
</gene>
<evidence type="ECO:0000256" key="1">
    <source>
        <dbReference type="ARBA" id="ARBA00023004"/>
    </source>
</evidence>
<dbReference type="InterPro" id="IPR052713">
    <property type="entry name" value="FeoA"/>
</dbReference>